<dbReference type="PROSITE" id="PS50995">
    <property type="entry name" value="HTH_MARR_2"/>
    <property type="match status" value="1"/>
</dbReference>
<dbReference type="Proteomes" id="UP001602245">
    <property type="component" value="Unassembled WGS sequence"/>
</dbReference>
<dbReference type="InterPro" id="IPR036390">
    <property type="entry name" value="WH_DNA-bd_sf"/>
</dbReference>
<dbReference type="InterPro" id="IPR000835">
    <property type="entry name" value="HTH_MarR-typ"/>
</dbReference>
<dbReference type="Pfam" id="PF12802">
    <property type="entry name" value="MarR_2"/>
    <property type="match status" value="1"/>
</dbReference>
<protein>
    <submittedName>
        <fullName evidence="2">MarR family winged helix-turn-helix transcriptional regulator</fullName>
    </submittedName>
</protein>
<dbReference type="SUPFAM" id="SSF46785">
    <property type="entry name" value="Winged helix' DNA-binding domain"/>
    <property type="match status" value="1"/>
</dbReference>
<sequence length="169" mass="18624">MTMPWQDGLPYVLYRAQQAVHRRAQEALDGLGVTLTQLGLCVHIDELGLMSASDLARRFRLTPQSVTTALAQLERLGWVRRLPHPVHRRVILHELTETGLAGVADGRARMAAIDRLLTDSLPEGVRDELAGRLRELTVALEGEDPAYEGAWPVARGGSRTGRIPEGDFS</sequence>
<accession>A0ABW6W7D9</accession>
<evidence type="ECO:0000259" key="1">
    <source>
        <dbReference type="PROSITE" id="PS50995"/>
    </source>
</evidence>
<name>A0ABW6W7D9_9ACTN</name>
<reference evidence="2 3" key="1">
    <citation type="submission" date="2024-10" db="EMBL/GenBank/DDBJ databases">
        <title>The Natural Products Discovery Center: Release of the First 8490 Sequenced Strains for Exploring Actinobacteria Biosynthetic Diversity.</title>
        <authorList>
            <person name="Kalkreuter E."/>
            <person name="Kautsar S.A."/>
            <person name="Yang D."/>
            <person name="Bader C.D."/>
            <person name="Teijaro C.N."/>
            <person name="Fluegel L."/>
            <person name="Davis C.M."/>
            <person name="Simpson J.R."/>
            <person name="Lauterbach L."/>
            <person name="Steele A.D."/>
            <person name="Gui C."/>
            <person name="Meng S."/>
            <person name="Li G."/>
            <person name="Viehrig K."/>
            <person name="Ye F."/>
            <person name="Su P."/>
            <person name="Kiefer A.F."/>
            <person name="Nichols A."/>
            <person name="Cepeda A.J."/>
            <person name="Yan W."/>
            <person name="Fan B."/>
            <person name="Jiang Y."/>
            <person name="Adhikari A."/>
            <person name="Zheng C.-J."/>
            <person name="Schuster L."/>
            <person name="Cowan T.M."/>
            <person name="Smanski M.J."/>
            <person name="Chevrette M.G."/>
            <person name="De Carvalho L.P.S."/>
            <person name="Shen B."/>
        </authorList>
    </citation>
    <scope>NUCLEOTIDE SEQUENCE [LARGE SCALE GENOMIC DNA]</scope>
    <source>
        <strain evidence="2 3">NPDC000087</strain>
    </source>
</reference>
<feature type="domain" description="HTH marR-type" evidence="1">
    <location>
        <begin position="6"/>
        <end position="138"/>
    </location>
</feature>
<dbReference type="SMART" id="SM00347">
    <property type="entry name" value="HTH_MARR"/>
    <property type="match status" value="1"/>
</dbReference>
<dbReference type="InterPro" id="IPR039422">
    <property type="entry name" value="MarR/SlyA-like"/>
</dbReference>
<organism evidence="2 3">
    <name type="scientific">Paractinoplanes globisporus</name>
    <dbReference type="NCBI Taxonomy" id="113565"/>
    <lineage>
        <taxon>Bacteria</taxon>
        <taxon>Bacillati</taxon>
        <taxon>Actinomycetota</taxon>
        <taxon>Actinomycetes</taxon>
        <taxon>Micromonosporales</taxon>
        <taxon>Micromonosporaceae</taxon>
        <taxon>Paractinoplanes</taxon>
    </lineage>
</organism>
<dbReference type="PANTHER" id="PTHR33164:SF43">
    <property type="entry name" value="HTH-TYPE TRANSCRIPTIONAL REPRESSOR YETL"/>
    <property type="match status" value="1"/>
</dbReference>
<dbReference type="PANTHER" id="PTHR33164">
    <property type="entry name" value="TRANSCRIPTIONAL REGULATOR, MARR FAMILY"/>
    <property type="match status" value="1"/>
</dbReference>
<comment type="caution">
    <text evidence="2">The sequence shown here is derived from an EMBL/GenBank/DDBJ whole genome shotgun (WGS) entry which is preliminary data.</text>
</comment>
<gene>
    <name evidence="2" type="ORF">ACFY35_07265</name>
</gene>
<dbReference type="RefSeq" id="WP_020509562.1">
    <property type="nucleotide sequence ID" value="NZ_JBIAZU010000001.1"/>
</dbReference>
<dbReference type="InterPro" id="IPR036388">
    <property type="entry name" value="WH-like_DNA-bd_sf"/>
</dbReference>
<dbReference type="Gene3D" id="1.10.10.10">
    <property type="entry name" value="Winged helix-like DNA-binding domain superfamily/Winged helix DNA-binding domain"/>
    <property type="match status" value="1"/>
</dbReference>
<keyword evidence="3" id="KW-1185">Reference proteome</keyword>
<evidence type="ECO:0000313" key="3">
    <source>
        <dbReference type="Proteomes" id="UP001602245"/>
    </source>
</evidence>
<proteinExistence type="predicted"/>
<dbReference type="EMBL" id="JBIAZU010000001">
    <property type="protein sequence ID" value="MFF5289219.1"/>
    <property type="molecule type" value="Genomic_DNA"/>
</dbReference>
<evidence type="ECO:0000313" key="2">
    <source>
        <dbReference type="EMBL" id="MFF5289219.1"/>
    </source>
</evidence>